<sequence length="881" mass="96947">MGVHGLTTYLREHKPILSRTVHLPPQHPNESVPIVVDGWSFIYEVVHCGNLPWVYGGEYPELAQLIQQVVRAWVGVGINLHVVFDGPYPTLKFPTLVSRVTQNHIQNSLLFFRTSSVARSTPRFLHETAMLPPMAYSVCLDTLTTMASKLPPEKLHIHIADEEGDPYAVALAGRLQAYIAGRDSDFVVLNAEGYQGYIPLDEMVWISTHNPTANWDGEGSVYSVDTEADVNDDGFKPARSGKKRQKRNAIHQQAGHGILPPNESSELDAQLSLSFIAYSPSTLASHLEIPASLLPLLGALVGNDFTGSSDDSGPPTTAVDIRTNRRANLQRLFFERQLTLGQRIARVAGTLKEILATAFGQGGAPHKKRVKKQIGSVMDLIDAAVTALLLRPLDTFATGEREAIVERVVEATLQYAVPKPPEEDMDSISEQDEGERGHLNWVSDVCPLHLPESCPLFASLSRLASQQLPGPLEPIKPVEGMHASVRREYIAAYRRGCLNPHIFDAVQSATSWPWIFLEDPDKECVQRSIGRPIREWVYAVLDASVGLPSPPVTEDAEEDEDEDELIDVVEEDDDVDPLARLRGALKELDDPEEDEEGSQEPPLSAPSVSSTLASSRPKIITEYIRRGTRLAPEEVMVTPLAEMLKGISLQGPVHPQTSIPLPPPLWPENLRRTLLLSAMESNHPAVASLPDDRLMAVLVLRFVVHRMHVRAQENPGVKERQMERWSQAEARAFLACMFTPHDGSAEIASEDQRSVAVPIQERHIQLVAQLSAALHAAEQLLHVLLLAPQIAIPVRLFSGLRFHALLTGSTSSHEKVVEGDLWRACWEGLEDAYAELPQRKSKKEKKAMATGAGADVSRAKGKTKRPTGAASMFGLLGDAEA</sequence>
<evidence type="ECO:0000256" key="1">
    <source>
        <dbReference type="ARBA" id="ARBA00007398"/>
    </source>
</evidence>
<dbReference type="PANTHER" id="PTHR15665">
    <property type="entry name" value="ASTEROID PROTEIN"/>
    <property type="match status" value="1"/>
</dbReference>
<evidence type="ECO:0000313" key="3">
    <source>
        <dbReference type="EMBL" id="KAJ8483428.1"/>
    </source>
</evidence>
<dbReference type="PANTHER" id="PTHR15665:SF1">
    <property type="entry name" value="PROTEIN ASTEROID HOMOLOG 1"/>
    <property type="match status" value="1"/>
</dbReference>
<feature type="region of interest" description="Disordered" evidence="2">
    <location>
        <begin position="586"/>
        <end position="613"/>
    </location>
</feature>
<proteinExistence type="inferred from homology"/>
<comment type="caution">
    <text evidence="3">The sequence shown here is derived from an EMBL/GenBank/DDBJ whole genome shotgun (WGS) entry which is preliminary data.</text>
</comment>
<keyword evidence="4" id="KW-1185">Reference proteome</keyword>
<name>A0AAD7TWD1_9APHY</name>
<reference evidence="3" key="1">
    <citation type="submission" date="2022-11" db="EMBL/GenBank/DDBJ databases">
        <title>Genome Sequence of Cubamyces cubensis.</title>
        <authorList>
            <person name="Buettner E."/>
        </authorList>
    </citation>
    <scope>NUCLEOTIDE SEQUENCE</scope>
    <source>
        <strain evidence="3">MPL-01</strain>
    </source>
</reference>
<feature type="compositionally biased region" description="Acidic residues" evidence="2">
    <location>
        <begin position="589"/>
        <end position="598"/>
    </location>
</feature>
<dbReference type="Gene3D" id="3.40.50.1010">
    <property type="entry name" value="5'-nuclease"/>
    <property type="match status" value="1"/>
</dbReference>
<dbReference type="EMBL" id="JAPEVG010000094">
    <property type="protein sequence ID" value="KAJ8483428.1"/>
    <property type="molecule type" value="Genomic_DNA"/>
</dbReference>
<accession>A0AAD7TWD1</accession>
<dbReference type="InterPro" id="IPR026832">
    <property type="entry name" value="Asteroid"/>
</dbReference>
<feature type="region of interest" description="Disordered" evidence="2">
    <location>
        <begin position="837"/>
        <end position="881"/>
    </location>
</feature>
<dbReference type="Proteomes" id="UP001215151">
    <property type="component" value="Unassembled WGS sequence"/>
</dbReference>
<gene>
    <name evidence="3" type="ORF">ONZ51_g4729</name>
</gene>
<dbReference type="AlphaFoldDB" id="A0AAD7TWD1"/>
<organism evidence="3 4">
    <name type="scientific">Trametes cubensis</name>
    <dbReference type="NCBI Taxonomy" id="1111947"/>
    <lineage>
        <taxon>Eukaryota</taxon>
        <taxon>Fungi</taxon>
        <taxon>Dikarya</taxon>
        <taxon>Basidiomycota</taxon>
        <taxon>Agaricomycotina</taxon>
        <taxon>Agaricomycetes</taxon>
        <taxon>Polyporales</taxon>
        <taxon>Polyporaceae</taxon>
        <taxon>Trametes</taxon>
    </lineage>
</organism>
<dbReference type="InterPro" id="IPR029060">
    <property type="entry name" value="PIN-like_dom_sf"/>
</dbReference>
<comment type="similarity">
    <text evidence="1">Belongs to the asteroid family.</text>
</comment>
<feature type="compositionally biased region" description="Low complexity" evidence="2">
    <location>
        <begin position="601"/>
        <end position="613"/>
    </location>
</feature>
<protein>
    <recommendedName>
        <fullName evidence="5">Asteroid domain-containing protein</fullName>
    </recommendedName>
</protein>
<evidence type="ECO:0000256" key="2">
    <source>
        <dbReference type="SAM" id="MobiDB-lite"/>
    </source>
</evidence>
<evidence type="ECO:0008006" key="5">
    <source>
        <dbReference type="Google" id="ProtNLM"/>
    </source>
</evidence>
<feature type="compositionally biased region" description="Basic residues" evidence="2">
    <location>
        <begin position="239"/>
        <end position="249"/>
    </location>
</feature>
<dbReference type="SUPFAM" id="SSF88723">
    <property type="entry name" value="PIN domain-like"/>
    <property type="match status" value="1"/>
</dbReference>
<feature type="region of interest" description="Disordered" evidence="2">
    <location>
        <begin position="232"/>
        <end position="262"/>
    </location>
</feature>
<evidence type="ECO:0000313" key="4">
    <source>
        <dbReference type="Proteomes" id="UP001215151"/>
    </source>
</evidence>